<dbReference type="OrthoDB" id="1094370at2"/>
<gene>
    <name evidence="3" type="ORF">EV189_0579</name>
</gene>
<keyword evidence="4" id="KW-1185">Reference proteome</keyword>
<dbReference type="PANTHER" id="PTHR35176:SF2">
    <property type="entry name" value="F420H(2)-DEPENDENT REDUCTASE RV1155"/>
    <property type="match status" value="1"/>
</dbReference>
<evidence type="ECO:0000256" key="1">
    <source>
        <dbReference type="ARBA" id="ARBA00023002"/>
    </source>
</evidence>
<dbReference type="Pfam" id="PF01243">
    <property type="entry name" value="PNPOx_N"/>
    <property type="match status" value="1"/>
</dbReference>
<dbReference type="RefSeq" id="WP_130491421.1">
    <property type="nucleotide sequence ID" value="NZ_SGXD01000001.1"/>
</dbReference>
<organism evidence="3 4">
    <name type="scientific">Motilibacter rhizosphaerae</name>
    <dbReference type="NCBI Taxonomy" id="598652"/>
    <lineage>
        <taxon>Bacteria</taxon>
        <taxon>Bacillati</taxon>
        <taxon>Actinomycetota</taxon>
        <taxon>Actinomycetes</taxon>
        <taxon>Motilibacterales</taxon>
        <taxon>Motilibacteraceae</taxon>
        <taxon>Motilibacter</taxon>
    </lineage>
</organism>
<dbReference type="Proteomes" id="UP000293638">
    <property type="component" value="Unassembled WGS sequence"/>
</dbReference>
<evidence type="ECO:0000313" key="4">
    <source>
        <dbReference type="Proteomes" id="UP000293638"/>
    </source>
</evidence>
<sequence length="143" mass="15513">MSLPDGFESWISAHHQAVLATSRSDGTPQTSNISFAWFDGAAHVSVTADRAKTRNLQRFPRAVLHVLGDTFWQYAAVTSAASTSPVSEQPGDEAGRALLRVYETIRGEAHPDPDEFFAAMVTDRRLVVSLVAESVTGSGLPWQ</sequence>
<dbReference type="GO" id="GO:0016627">
    <property type="term" value="F:oxidoreductase activity, acting on the CH-CH group of donors"/>
    <property type="evidence" value="ECO:0007669"/>
    <property type="project" value="TreeGrafter"/>
</dbReference>
<keyword evidence="1" id="KW-0560">Oxidoreductase</keyword>
<dbReference type="SUPFAM" id="SSF50475">
    <property type="entry name" value="FMN-binding split barrel"/>
    <property type="match status" value="1"/>
</dbReference>
<dbReference type="AlphaFoldDB" id="A0A4Q7NWF1"/>
<dbReference type="GO" id="GO:0005829">
    <property type="term" value="C:cytosol"/>
    <property type="evidence" value="ECO:0007669"/>
    <property type="project" value="TreeGrafter"/>
</dbReference>
<protein>
    <submittedName>
        <fullName evidence="3">PPOX class probable F420-dependent enzyme</fullName>
    </submittedName>
</protein>
<reference evidence="3 4" key="1">
    <citation type="submission" date="2019-02" db="EMBL/GenBank/DDBJ databases">
        <title>Genomic Encyclopedia of Type Strains, Phase IV (KMG-IV): sequencing the most valuable type-strain genomes for metagenomic binning, comparative biology and taxonomic classification.</title>
        <authorList>
            <person name="Goeker M."/>
        </authorList>
    </citation>
    <scope>NUCLEOTIDE SEQUENCE [LARGE SCALE GENOMIC DNA]</scope>
    <source>
        <strain evidence="3 4">DSM 45622</strain>
    </source>
</reference>
<evidence type="ECO:0000259" key="2">
    <source>
        <dbReference type="Pfam" id="PF01243"/>
    </source>
</evidence>
<dbReference type="InterPro" id="IPR012349">
    <property type="entry name" value="Split_barrel_FMN-bd"/>
</dbReference>
<dbReference type="Gene3D" id="2.30.110.10">
    <property type="entry name" value="Electron Transport, Fmn-binding Protein, Chain A"/>
    <property type="match status" value="1"/>
</dbReference>
<dbReference type="InterPro" id="IPR052019">
    <property type="entry name" value="F420H2_bilvrd_red/Heme_oxyg"/>
</dbReference>
<dbReference type="InterPro" id="IPR019920">
    <property type="entry name" value="F420-binding_dom_put"/>
</dbReference>
<accession>A0A4Q7NWF1</accession>
<comment type="caution">
    <text evidence="3">The sequence shown here is derived from an EMBL/GenBank/DDBJ whole genome shotgun (WGS) entry which is preliminary data.</text>
</comment>
<feature type="domain" description="Pyridoxamine 5'-phosphate oxidase N-terminal" evidence="2">
    <location>
        <begin position="6"/>
        <end position="98"/>
    </location>
</feature>
<dbReference type="PANTHER" id="PTHR35176">
    <property type="entry name" value="HEME OXYGENASE HI_0854-RELATED"/>
    <property type="match status" value="1"/>
</dbReference>
<evidence type="ECO:0000313" key="3">
    <source>
        <dbReference type="EMBL" id="RZS91340.1"/>
    </source>
</evidence>
<dbReference type="InterPro" id="IPR011576">
    <property type="entry name" value="Pyridox_Oxase_N"/>
</dbReference>
<proteinExistence type="predicted"/>
<name>A0A4Q7NWF1_9ACTN</name>
<dbReference type="NCBIfam" id="TIGR03618">
    <property type="entry name" value="Rv1155_F420"/>
    <property type="match status" value="1"/>
</dbReference>
<dbReference type="GO" id="GO:0070967">
    <property type="term" value="F:coenzyme F420 binding"/>
    <property type="evidence" value="ECO:0007669"/>
    <property type="project" value="TreeGrafter"/>
</dbReference>
<dbReference type="EMBL" id="SGXD01000001">
    <property type="protein sequence ID" value="RZS91340.1"/>
    <property type="molecule type" value="Genomic_DNA"/>
</dbReference>